<dbReference type="Gene3D" id="3.40.30.10">
    <property type="entry name" value="Glutaredoxin"/>
    <property type="match status" value="1"/>
</dbReference>
<dbReference type="EMBL" id="UINC01225459">
    <property type="protein sequence ID" value="SVE55540.1"/>
    <property type="molecule type" value="Genomic_DNA"/>
</dbReference>
<dbReference type="Pfam" id="PF00085">
    <property type="entry name" value="Thioredoxin"/>
    <property type="match status" value="1"/>
</dbReference>
<accession>A0A383EGS2</accession>
<feature type="domain" description="Thioredoxin" evidence="1">
    <location>
        <begin position="44"/>
        <end position="76"/>
    </location>
</feature>
<organism evidence="2">
    <name type="scientific">marine metagenome</name>
    <dbReference type="NCBI Taxonomy" id="408172"/>
    <lineage>
        <taxon>unclassified sequences</taxon>
        <taxon>metagenomes</taxon>
        <taxon>ecological metagenomes</taxon>
    </lineage>
</organism>
<dbReference type="SUPFAM" id="SSF52833">
    <property type="entry name" value="Thioredoxin-like"/>
    <property type="match status" value="1"/>
</dbReference>
<reference evidence="2" key="1">
    <citation type="submission" date="2018-05" db="EMBL/GenBank/DDBJ databases">
        <authorList>
            <person name="Lanie J.A."/>
            <person name="Ng W.-L."/>
            <person name="Kazmierczak K.M."/>
            <person name="Andrzejewski T.M."/>
            <person name="Davidsen T.M."/>
            <person name="Wayne K.J."/>
            <person name="Tettelin H."/>
            <person name="Glass J.I."/>
            <person name="Rusch D."/>
            <person name="Podicherti R."/>
            <person name="Tsui H.-C.T."/>
            <person name="Winkler M.E."/>
        </authorList>
    </citation>
    <scope>NUCLEOTIDE SEQUENCE</scope>
</reference>
<feature type="non-terminal residue" evidence="2">
    <location>
        <position position="1"/>
    </location>
</feature>
<protein>
    <recommendedName>
        <fullName evidence="1">Thioredoxin domain-containing protein</fullName>
    </recommendedName>
</protein>
<proteinExistence type="predicted"/>
<dbReference type="InterPro" id="IPR013766">
    <property type="entry name" value="Thioredoxin_domain"/>
</dbReference>
<evidence type="ECO:0000313" key="2">
    <source>
        <dbReference type="EMBL" id="SVE55540.1"/>
    </source>
</evidence>
<dbReference type="InterPro" id="IPR036249">
    <property type="entry name" value="Thioredoxin-like_sf"/>
</dbReference>
<gene>
    <name evidence="2" type="ORF">METZ01_LOCUS508394</name>
</gene>
<evidence type="ECO:0000259" key="1">
    <source>
        <dbReference type="Pfam" id="PF00085"/>
    </source>
</evidence>
<dbReference type="CDD" id="cd02947">
    <property type="entry name" value="TRX_family"/>
    <property type="match status" value="1"/>
</dbReference>
<name>A0A383EGS2_9ZZZZ</name>
<dbReference type="AlphaFoldDB" id="A0A383EGS2"/>
<sequence>ATPSDLCVTDGNGNGLGNNVTNMVFQTCSGETVDLHQLYCGQGDKAVWLATSAEWCGPCKQYDPIFNELANKNEAIDFYVLLGQDSTGGTTNIANECSAGFGYPSGSITTVPASHVLIDADWAASDAGMDNYGAGGIPYGRVVAGENMQYVWTEYANDGVSVGVGDALKAASGLDELSGWSEFVQTMNSQ</sequence>